<evidence type="ECO:0000313" key="2">
    <source>
        <dbReference type="EMBL" id="CAL8114166.1"/>
    </source>
</evidence>
<keyword evidence="1" id="KW-0812">Transmembrane</keyword>
<name>A0ABP1R493_9HEXA</name>
<accession>A0ABP1R493</accession>
<feature type="transmembrane region" description="Helical" evidence="1">
    <location>
        <begin position="29"/>
        <end position="62"/>
    </location>
</feature>
<sequence>MDNRNYINYADADELLKFNELQLLTQPSFVWTLLALGSCILFVMLAFTPLFFGFVLIIFLILTLAKVMGFVNLSTNNINFMSNFSRDAFVCYVFRKQTNENFLCGADKVSNLRQILETAMGGRMLATTTDLERVLVIFPPDRSPMSRQGLRLRSEDAYTTPKGHINRSAQRMSYFDLSMRKYQESPYDLYKEEKPIVFKFIPNRTK</sequence>
<organism evidence="2 3">
    <name type="scientific">Orchesella dallaii</name>
    <dbReference type="NCBI Taxonomy" id="48710"/>
    <lineage>
        <taxon>Eukaryota</taxon>
        <taxon>Metazoa</taxon>
        <taxon>Ecdysozoa</taxon>
        <taxon>Arthropoda</taxon>
        <taxon>Hexapoda</taxon>
        <taxon>Collembola</taxon>
        <taxon>Entomobryomorpha</taxon>
        <taxon>Entomobryoidea</taxon>
        <taxon>Orchesellidae</taxon>
        <taxon>Orchesellinae</taxon>
        <taxon>Orchesella</taxon>
    </lineage>
</organism>
<dbReference type="EMBL" id="CAXLJM020000049">
    <property type="protein sequence ID" value="CAL8114166.1"/>
    <property type="molecule type" value="Genomic_DNA"/>
</dbReference>
<protein>
    <submittedName>
        <fullName evidence="2">Uncharacterized protein</fullName>
    </submittedName>
</protein>
<evidence type="ECO:0000313" key="3">
    <source>
        <dbReference type="Proteomes" id="UP001642540"/>
    </source>
</evidence>
<proteinExistence type="predicted"/>
<keyword evidence="1" id="KW-1133">Transmembrane helix</keyword>
<reference evidence="2 3" key="1">
    <citation type="submission" date="2024-08" db="EMBL/GenBank/DDBJ databases">
        <authorList>
            <person name="Cucini C."/>
            <person name="Frati F."/>
        </authorList>
    </citation>
    <scope>NUCLEOTIDE SEQUENCE [LARGE SCALE GENOMIC DNA]</scope>
</reference>
<keyword evidence="3" id="KW-1185">Reference proteome</keyword>
<gene>
    <name evidence="2" type="ORF">ODALV1_LOCUS16343</name>
</gene>
<keyword evidence="1" id="KW-0472">Membrane</keyword>
<comment type="caution">
    <text evidence="2">The sequence shown here is derived from an EMBL/GenBank/DDBJ whole genome shotgun (WGS) entry which is preliminary data.</text>
</comment>
<evidence type="ECO:0000256" key="1">
    <source>
        <dbReference type="SAM" id="Phobius"/>
    </source>
</evidence>
<dbReference type="Proteomes" id="UP001642540">
    <property type="component" value="Unassembled WGS sequence"/>
</dbReference>